<evidence type="ECO:0000313" key="3">
    <source>
        <dbReference type="Proteomes" id="UP000267268"/>
    </source>
</evidence>
<name>A0A3S9PAF7_9BACT</name>
<sequence>MNMISDKNLWFLEQSSNEQLSTLFDILTLEQNGNYRRRERLSNCLEAQLYEGDYFKYSDRIALELQYLANETVGDFLRQHQLPYSTILENIFNVLQIDFKENTPVIQLEEIFIDTLCDRSIGLKNSGVKELPFNVLLSEGMTTKIRRSSALRVAVPAVLYIALLRLDSSKNINIYDYVDATR</sequence>
<keyword evidence="3" id="KW-1185">Reference proteome</keyword>
<evidence type="ECO:0000259" key="1">
    <source>
        <dbReference type="Pfam" id="PF13099"/>
    </source>
</evidence>
<dbReference type="Proteomes" id="UP000267268">
    <property type="component" value="Chromosome 2"/>
</dbReference>
<proteinExistence type="predicted"/>
<dbReference type="KEGG" id="fll:EI427_23570"/>
<gene>
    <name evidence="2" type="ORF">EI427_23570</name>
</gene>
<dbReference type="InterPro" id="IPR025217">
    <property type="entry name" value="DUF3944"/>
</dbReference>
<dbReference type="EMBL" id="CP034563">
    <property type="protein sequence ID" value="AZQ65196.1"/>
    <property type="molecule type" value="Genomic_DNA"/>
</dbReference>
<dbReference type="Pfam" id="PF13099">
    <property type="entry name" value="DUF3944"/>
    <property type="match status" value="1"/>
</dbReference>
<accession>A0A3S9PAF7</accession>
<evidence type="ECO:0000313" key="2">
    <source>
        <dbReference type="EMBL" id="AZQ65196.1"/>
    </source>
</evidence>
<dbReference type="OrthoDB" id="978589at2"/>
<feature type="domain" description="DUF3944" evidence="1">
    <location>
        <begin position="5"/>
        <end position="36"/>
    </location>
</feature>
<dbReference type="AlphaFoldDB" id="A0A3S9PAF7"/>
<reference evidence="2 3" key="1">
    <citation type="submission" date="2018-12" db="EMBL/GenBank/DDBJ databases">
        <title>Flammeovirga pectinis sp. nov., isolated from the gut of the Korean scallop, Patinopecten yessoensis.</title>
        <authorList>
            <person name="Bae J.-W."/>
            <person name="Jeong Y.-S."/>
            <person name="Kang W."/>
        </authorList>
    </citation>
    <scope>NUCLEOTIDE SEQUENCE [LARGE SCALE GENOMIC DNA]</scope>
    <source>
        <strain evidence="2 3">L12M1</strain>
    </source>
</reference>
<dbReference type="RefSeq" id="WP_126619675.1">
    <property type="nucleotide sequence ID" value="NZ_CP034563.1"/>
</dbReference>
<organism evidence="2 3">
    <name type="scientific">Flammeovirga pectinis</name>
    <dbReference type="NCBI Taxonomy" id="2494373"/>
    <lineage>
        <taxon>Bacteria</taxon>
        <taxon>Pseudomonadati</taxon>
        <taxon>Bacteroidota</taxon>
        <taxon>Cytophagia</taxon>
        <taxon>Cytophagales</taxon>
        <taxon>Flammeovirgaceae</taxon>
        <taxon>Flammeovirga</taxon>
    </lineage>
</organism>
<protein>
    <submittedName>
        <fullName evidence="2">DUF3944 domain-containing protein</fullName>
    </submittedName>
</protein>